<dbReference type="InterPro" id="IPR001638">
    <property type="entry name" value="Solute-binding_3/MltF_N"/>
</dbReference>
<evidence type="ECO:0000313" key="9">
    <source>
        <dbReference type="EMBL" id="KAB7887441.1"/>
    </source>
</evidence>
<dbReference type="Pfam" id="PF02518">
    <property type="entry name" value="HATPase_c"/>
    <property type="match status" value="1"/>
</dbReference>
<dbReference type="CDD" id="cd13708">
    <property type="entry name" value="PBP2_BvgS_like_1"/>
    <property type="match status" value="1"/>
</dbReference>
<dbReference type="PROSITE" id="PS50113">
    <property type="entry name" value="PAC"/>
    <property type="match status" value="1"/>
</dbReference>
<feature type="chain" id="PRO_5045560643" description="histidine kinase" evidence="5">
    <location>
        <begin position="19"/>
        <end position="808"/>
    </location>
</feature>
<dbReference type="PANTHER" id="PTHR43065:SF42">
    <property type="entry name" value="TWO-COMPONENT SENSOR PPRA"/>
    <property type="match status" value="1"/>
</dbReference>
<feature type="domain" description="PAC" evidence="8">
    <location>
        <begin position="516"/>
        <end position="568"/>
    </location>
</feature>
<proteinExistence type="predicted"/>
<dbReference type="InterPro" id="IPR005467">
    <property type="entry name" value="His_kinase_dom"/>
</dbReference>
<dbReference type="Pfam" id="PF13426">
    <property type="entry name" value="PAS_9"/>
    <property type="match status" value="1"/>
</dbReference>
<dbReference type="InterPro" id="IPR000014">
    <property type="entry name" value="PAS"/>
</dbReference>
<keyword evidence="4" id="KW-0812">Transmembrane</keyword>
<evidence type="ECO:0000256" key="5">
    <source>
        <dbReference type="SAM" id="SignalP"/>
    </source>
</evidence>
<keyword evidence="4" id="KW-0472">Membrane</keyword>
<dbReference type="InterPro" id="IPR003594">
    <property type="entry name" value="HATPase_dom"/>
</dbReference>
<accession>A0ABQ6VHQ7</accession>
<dbReference type="CDD" id="cd00130">
    <property type="entry name" value="PAS"/>
    <property type="match status" value="2"/>
</dbReference>
<dbReference type="Proteomes" id="UP000461010">
    <property type="component" value="Unassembled WGS sequence"/>
</dbReference>
<dbReference type="Gene3D" id="1.10.287.130">
    <property type="match status" value="1"/>
</dbReference>
<dbReference type="Pfam" id="PF00497">
    <property type="entry name" value="SBP_bac_3"/>
    <property type="match status" value="1"/>
</dbReference>
<evidence type="ECO:0000256" key="4">
    <source>
        <dbReference type="SAM" id="Phobius"/>
    </source>
</evidence>
<dbReference type="InterPro" id="IPR003661">
    <property type="entry name" value="HisK_dim/P_dom"/>
</dbReference>
<dbReference type="PROSITE" id="PS50112">
    <property type="entry name" value="PAS"/>
    <property type="match status" value="2"/>
</dbReference>
<dbReference type="SUPFAM" id="SSF47384">
    <property type="entry name" value="Homodimeric domain of signal transducing histidine kinase"/>
    <property type="match status" value="1"/>
</dbReference>
<dbReference type="InterPro" id="IPR001610">
    <property type="entry name" value="PAC"/>
</dbReference>
<feature type="domain" description="PAS" evidence="7">
    <location>
        <begin position="458"/>
        <end position="500"/>
    </location>
</feature>
<keyword evidence="5" id="KW-0732">Signal</keyword>
<dbReference type="RefSeq" id="WP_152192042.1">
    <property type="nucleotide sequence ID" value="NZ_WFKJ01000062.1"/>
</dbReference>
<dbReference type="InterPro" id="IPR000700">
    <property type="entry name" value="PAS-assoc_C"/>
</dbReference>
<dbReference type="Pfam" id="PF08447">
    <property type="entry name" value="PAS_3"/>
    <property type="match status" value="1"/>
</dbReference>
<keyword evidence="4" id="KW-1133">Transmembrane helix</keyword>
<feature type="transmembrane region" description="Helical" evidence="4">
    <location>
        <begin position="280"/>
        <end position="296"/>
    </location>
</feature>
<dbReference type="CDD" id="cd00082">
    <property type="entry name" value="HisKA"/>
    <property type="match status" value="1"/>
</dbReference>
<organism evidence="9 10">
    <name type="scientific">Poseidonibacter ostreae</name>
    <dbReference type="NCBI Taxonomy" id="2654171"/>
    <lineage>
        <taxon>Bacteria</taxon>
        <taxon>Pseudomonadati</taxon>
        <taxon>Campylobacterota</taxon>
        <taxon>Epsilonproteobacteria</taxon>
        <taxon>Campylobacterales</taxon>
        <taxon>Arcobacteraceae</taxon>
        <taxon>Poseidonibacter</taxon>
    </lineage>
</organism>
<name>A0ABQ6VHQ7_9BACT</name>
<dbReference type="InterPro" id="IPR013655">
    <property type="entry name" value="PAS_fold_3"/>
</dbReference>
<evidence type="ECO:0000313" key="10">
    <source>
        <dbReference type="Proteomes" id="UP000461010"/>
    </source>
</evidence>
<dbReference type="CDD" id="cd00075">
    <property type="entry name" value="HATPase"/>
    <property type="match status" value="1"/>
</dbReference>
<gene>
    <name evidence="9" type="ORF">GBG18_13950</name>
</gene>
<dbReference type="SUPFAM" id="SSF55785">
    <property type="entry name" value="PYP-like sensor domain (PAS domain)"/>
    <property type="match status" value="2"/>
</dbReference>
<evidence type="ECO:0000259" key="8">
    <source>
        <dbReference type="PROSITE" id="PS50113"/>
    </source>
</evidence>
<dbReference type="SMART" id="SM00086">
    <property type="entry name" value="PAC"/>
    <property type="match status" value="2"/>
</dbReference>
<comment type="catalytic activity">
    <reaction evidence="1">
        <text>ATP + protein L-histidine = ADP + protein N-phospho-L-histidine.</text>
        <dbReference type="EC" id="2.7.13.3"/>
    </reaction>
</comment>
<dbReference type="SMART" id="SM00388">
    <property type="entry name" value="HisKA"/>
    <property type="match status" value="1"/>
</dbReference>
<dbReference type="InterPro" id="IPR036890">
    <property type="entry name" value="HATPase_C_sf"/>
</dbReference>
<dbReference type="InterPro" id="IPR004358">
    <property type="entry name" value="Sig_transdc_His_kin-like_C"/>
</dbReference>
<evidence type="ECO:0000256" key="1">
    <source>
        <dbReference type="ARBA" id="ARBA00000085"/>
    </source>
</evidence>
<dbReference type="Pfam" id="PF00512">
    <property type="entry name" value="HisKA"/>
    <property type="match status" value="1"/>
</dbReference>
<dbReference type="EC" id="2.7.13.3" evidence="2"/>
<dbReference type="PROSITE" id="PS50109">
    <property type="entry name" value="HIS_KIN"/>
    <property type="match status" value="1"/>
</dbReference>
<keyword evidence="3" id="KW-0597">Phosphoprotein</keyword>
<dbReference type="PRINTS" id="PR00344">
    <property type="entry name" value="BCTRLSENSOR"/>
</dbReference>
<evidence type="ECO:0000259" key="7">
    <source>
        <dbReference type="PROSITE" id="PS50112"/>
    </source>
</evidence>
<feature type="signal peptide" evidence="5">
    <location>
        <begin position="1"/>
        <end position="18"/>
    </location>
</feature>
<evidence type="ECO:0000256" key="3">
    <source>
        <dbReference type="ARBA" id="ARBA00022553"/>
    </source>
</evidence>
<dbReference type="PANTHER" id="PTHR43065">
    <property type="entry name" value="SENSOR HISTIDINE KINASE"/>
    <property type="match status" value="1"/>
</dbReference>
<reference evidence="9 10" key="1">
    <citation type="submission" date="2019-10" db="EMBL/GenBank/DDBJ databases">
        <title>Poseidonibacter ostreae sp. nov., isolated from the gut of the Ostrea denselamellosa.</title>
        <authorList>
            <person name="Choi A."/>
        </authorList>
    </citation>
    <scope>NUCLEOTIDE SEQUENCE [LARGE SCALE GENOMIC DNA]</scope>
    <source>
        <strain evidence="9 10">SJOD-M-5</strain>
    </source>
</reference>
<dbReference type="InterPro" id="IPR035965">
    <property type="entry name" value="PAS-like_dom_sf"/>
</dbReference>
<dbReference type="SMART" id="SM00062">
    <property type="entry name" value="PBPb"/>
    <property type="match status" value="1"/>
</dbReference>
<dbReference type="NCBIfam" id="TIGR00229">
    <property type="entry name" value="sensory_box"/>
    <property type="match status" value="2"/>
</dbReference>
<feature type="domain" description="PAS" evidence="7">
    <location>
        <begin position="328"/>
        <end position="383"/>
    </location>
</feature>
<protein>
    <recommendedName>
        <fullName evidence="2">histidine kinase</fullName>
        <ecNumber evidence="2">2.7.13.3</ecNumber>
    </recommendedName>
</protein>
<dbReference type="SUPFAM" id="SSF55874">
    <property type="entry name" value="ATPase domain of HSP90 chaperone/DNA topoisomerase II/histidine kinase"/>
    <property type="match status" value="1"/>
</dbReference>
<comment type="caution">
    <text evidence="9">The sequence shown here is derived from an EMBL/GenBank/DDBJ whole genome shotgun (WGS) entry which is preliminary data.</text>
</comment>
<dbReference type="Gene3D" id="3.30.565.10">
    <property type="entry name" value="Histidine kinase-like ATPase, C-terminal domain"/>
    <property type="match status" value="1"/>
</dbReference>
<sequence length="808" mass="93354">MKFKFIFFIILVFLDAVASNKTIISQSTQVKDILIPLSAEEKEYLEEKKEIKMCVLPNWLPFEQIDKDGNHKGIGNDIMKLISKKINTSITLIPTKEWAESLQNIKDRKCDILPVAMDIPNRRTSMNFTRAYTSEPFVIATKINQLFIKDSQSIGNKKVGIVKNYAIIDVLRKQNPQIQIISVQNAEDGLEKVQEGKLFAYVDIMAAIGYNIQKHGMVDLKIAGKLDIEAKLSIASRNDEPLLNSIMQKSLDEISEEQLRTIVKRWVEIKVEERIDYTEIFYLIVFFILILLLVLYKNRSIHKINKKLTLANKEVFEQHKMVDKYVLILSTDLKGTITDANEAYCNALGFKKQDLIDSTHKIMRHPNTSSELIEDIWNTITSDKTWIGKIQNYTKDKKSKYFNVYIEPLYLNNKKIGYRSISEDITDKNVLEELTQYQKSLLSLFDKGGAVLFKWKNDDKKSIEYVSESIYKLTGYKSEEFISGDINYISLINKEDLKKISLSYIDEKGNTSDYIKNDPYRIVTKDGVEKWVLDHTVSLPDSDGEIKHFLAYITDITEHILQQRMIYQQSRTSAVGEMIGNIAHQWRQPLSVISTVATGLKLNLDLDDSLDRKSMSTSLEKINKHTQHLSTTIDDFRSFFKDNLNTVEKTNLKNTIKRVRELTIDSFNSNFIEYTEDIEDIEHSYNENILIQALLNLFNNSKDALCEKSYDRYFNISIKKDKKVIVLRVKDNGGGIKEELIEKIFEPYFTTKHESVGTGIGLYMTNQIITKQIHGKISVHNIKLKYKNKSYNGVEFIITIPIIEDDSY</sequence>
<evidence type="ECO:0000259" key="6">
    <source>
        <dbReference type="PROSITE" id="PS50109"/>
    </source>
</evidence>
<dbReference type="SMART" id="SM00387">
    <property type="entry name" value="HATPase_c"/>
    <property type="match status" value="1"/>
</dbReference>
<evidence type="ECO:0000256" key="2">
    <source>
        <dbReference type="ARBA" id="ARBA00012438"/>
    </source>
</evidence>
<dbReference type="Gene3D" id="3.30.450.20">
    <property type="entry name" value="PAS domain"/>
    <property type="match status" value="2"/>
</dbReference>
<keyword evidence="10" id="KW-1185">Reference proteome</keyword>
<feature type="domain" description="Histidine kinase" evidence="6">
    <location>
        <begin position="581"/>
        <end position="804"/>
    </location>
</feature>
<dbReference type="Gene3D" id="3.40.190.10">
    <property type="entry name" value="Periplasmic binding protein-like II"/>
    <property type="match status" value="2"/>
</dbReference>
<dbReference type="SUPFAM" id="SSF53850">
    <property type="entry name" value="Periplasmic binding protein-like II"/>
    <property type="match status" value="1"/>
</dbReference>
<dbReference type="EMBL" id="WFKJ01000062">
    <property type="protein sequence ID" value="KAB7887441.1"/>
    <property type="molecule type" value="Genomic_DNA"/>
</dbReference>
<dbReference type="InterPro" id="IPR036097">
    <property type="entry name" value="HisK_dim/P_sf"/>
</dbReference>